<protein>
    <recommendedName>
        <fullName evidence="1">Tf2-1-like SH3-like domain-containing protein</fullName>
    </recommendedName>
</protein>
<evidence type="ECO:0000259" key="1">
    <source>
        <dbReference type="Pfam" id="PF24626"/>
    </source>
</evidence>
<evidence type="ECO:0000313" key="2">
    <source>
        <dbReference type="EMBL" id="WMV42750.1"/>
    </source>
</evidence>
<dbReference type="AlphaFoldDB" id="A0AAF0UBF7"/>
<evidence type="ECO:0000313" key="3">
    <source>
        <dbReference type="Proteomes" id="UP001234989"/>
    </source>
</evidence>
<proteinExistence type="predicted"/>
<dbReference type="PANTHER" id="PTHR46148:SF52">
    <property type="entry name" value="OS04G0603800 PROTEIN"/>
    <property type="match status" value="1"/>
</dbReference>
<dbReference type="Proteomes" id="UP001234989">
    <property type="component" value="Chromosome 8"/>
</dbReference>
<reference evidence="2" key="1">
    <citation type="submission" date="2023-08" db="EMBL/GenBank/DDBJ databases">
        <title>A de novo genome assembly of Solanum verrucosum Schlechtendal, a Mexican diploid species geographically isolated from the other diploid A-genome species in potato relatives.</title>
        <authorList>
            <person name="Hosaka K."/>
        </authorList>
    </citation>
    <scope>NUCLEOTIDE SEQUENCE</scope>
    <source>
        <tissue evidence="2">Young leaves</tissue>
    </source>
</reference>
<name>A0AAF0UBF7_SOLVR</name>
<dbReference type="Pfam" id="PF24626">
    <property type="entry name" value="SH3_Tf2-1"/>
    <property type="match status" value="1"/>
</dbReference>
<gene>
    <name evidence="2" type="ORF">MTR67_036135</name>
</gene>
<sequence length="122" mass="13902">MKVYADKRRTEREFNVGDWVFLKLQPYKQTSVVVRKSLKLASKFYGPYQVMKKIGPVAYKLELPPTAKIHPVFHICQLKKKIGAKMTLAIDPPVCSPDEQPLVYPVAILDMRMVKKGNKAAV</sequence>
<keyword evidence="3" id="KW-1185">Reference proteome</keyword>
<feature type="domain" description="Tf2-1-like SH3-like" evidence="1">
    <location>
        <begin position="17"/>
        <end position="81"/>
    </location>
</feature>
<dbReference type="PANTHER" id="PTHR46148">
    <property type="entry name" value="CHROMO DOMAIN-CONTAINING PROTEIN"/>
    <property type="match status" value="1"/>
</dbReference>
<dbReference type="InterPro" id="IPR056924">
    <property type="entry name" value="SH3_Tf2-1"/>
</dbReference>
<organism evidence="2 3">
    <name type="scientific">Solanum verrucosum</name>
    <dbReference type="NCBI Taxonomy" id="315347"/>
    <lineage>
        <taxon>Eukaryota</taxon>
        <taxon>Viridiplantae</taxon>
        <taxon>Streptophyta</taxon>
        <taxon>Embryophyta</taxon>
        <taxon>Tracheophyta</taxon>
        <taxon>Spermatophyta</taxon>
        <taxon>Magnoliopsida</taxon>
        <taxon>eudicotyledons</taxon>
        <taxon>Gunneridae</taxon>
        <taxon>Pentapetalae</taxon>
        <taxon>asterids</taxon>
        <taxon>lamiids</taxon>
        <taxon>Solanales</taxon>
        <taxon>Solanaceae</taxon>
        <taxon>Solanoideae</taxon>
        <taxon>Solaneae</taxon>
        <taxon>Solanum</taxon>
    </lineage>
</organism>
<accession>A0AAF0UBF7</accession>
<dbReference type="EMBL" id="CP133619">
    <property type="protein sequence ID" value="WMV42750.1"/>
    <property type="molecule type" value="Genomic_DNA"/>
</dbReference>